<comment type="caution">
    <text evidence="2">The sequence shown here is derived from an EMBL/GenBank/DDBJ whole genome shotgun (WGS) entry which is preliminary data.</text>
</comment>
<keyword evidence="3" id="KW-1185">Reference proteome</keyword>
<reference evidence="2" key="2">
    <citation type="submission" date="2020-11" db="EMBL/GenBank/DDBJ databases">
        <authorList>
            <person name="McCartney M.A."/>
            <person name="Auch B."/>
            <person name="Kono T."/>
            <person name="Mallez S."/>
            <person name="Becker A."/>
            <person name="Gohl D.M."/>
            <person name="Silverstein K.A.T."/>
            <person name="Koren S."/>
            <person name="Bechman K.B."/>
            <person name="Herman A."/>
            <person name="Abrahante J.E."/>
            <person name="Garbe J."/>
        </authorList>
    </citation>
    <scope>NUCLEOTIDE SEQUENCE</scope>
    <source>
        <strain evidence="2">Duluth1</strain>
        <tissue evidence="2">Whole animal</tissue>
    </source>
</reference>
<dbReference type="Proteomes" id="UP000828390">
    <property type="component" value="Unassembled WGS sequence"/>
</dbReference>
<dbReference type="EMBL" id="JAIWYP010000010">
    <property type="protein sequence ID" value="KAH3746312.1"/>
    <property type="molecule type" value="Genomic_DNA"/>
</dbReference>
<evidence type="ECO:0000313" key="2">
    <source>
        <dbReference type="EMBL" id="KAH3746312.1"/>
    </source>
</evidence>
<protein>
    <submittedName>
        <fullName evidence="2">Uncharacterized protein</fullName>
    </submittedName>
</protein>
<name>A0A9D4DAZ1_DREPO</name>
<accession>A0A9D4DAZ1</accession>
<evidence type="ECO:0000256" key="1">
    <source>
        <dbReference type="SAM" id="MobiDB-lite"/>
    </source>
</evidence>
<feature type="region of interest" description="Disordered" evidence="1">
    <location>
        <begin position="13"/>
        <end position="35"/>
    </location>
</feature>
<dbReference type="AlphaFoldDB" id="A0A9D4DAZ1"/>
<organism evidence="2 3">
    <name type="scientific">Dreissena polymorpha</name>
    <name type="common">Zebra mussel</name>
    <name type="synonym">Mytilus polymorpha</name>
    <dbReference type="NCBI Taxonomy" id="45954"/>
    <lineage>
        <taxon>Eukaryota</taxon>
        <taxon>Metazoa</taxon>
        <taxon>Spiralia</taxon>
        <taxon>Lophotrochozoa</taxon>
        <taxon>Mollusca</taxon>
        <taxon>Bivalvia</taxon>
        <taxon>Autobranchia</taxon>
        <taxon>Heteroconchia</taxon>
        <taxon>Euheterodonta</taxon>
        <taxon>Imparidentia</taxon>
        <taxon>Neoheterodontei</taxon>
        <taxon>Myida</taxon>
        <taxon>Dreissenoidea</taxon>
        <taxon>Dreissenidae</taxon>
        <taxon>Dreissena</taxon>
    </lineage>
</organism>
<gene>
    <name evidence="2" type="ORF">DPMN_180719</name>
</gene>
<reference evidence="2" key="1">
    <citation type="journal article" date="2019" name="bioRxiv">
        <title>The Genome of the Zebra Mussel, Dreissena polymorpha: A Resource for Invasive Species Research.</title>
        <authorList>
            <person name="McCartney M.A."/>
            <person name="Auch B."/>
            <person name="Kono T."/>
            <person name="Mallez S."/>
            <person name="Zhang Y."/>
            <person name="Obille A."/>
            <person name="Becker A."/>
            <person name="Abrahante J.E."/>
            <person name="Garbe J."/>
            <person name="Badalamenti J.P."/>
            <person name="Herman A."/>
            <person name="Mangelson H."/>
            <person name="Liachko I."/>
            <person name="Sullivan S."/>
            <person name="Sone E.D."/>
            <person name="Koren S."/>
            <person name="Silverstein K.A.T."/>
            <person name="Beckman K.B."/>
            <person name="Gohl D.M."/>
        </authorList>
    </citation>
    <scope>NUCLEOTIDE SEQUENCE</scope>
    <source>
        <strain evidence="2">Duluth1</strain>
        <tissue evidence="2">Whole animal</tissue>
    </source>
</reference>
<evidence type="ECO:0000313" key="3">
    <source>
        <dbReference type="Proteomes" id="UP000828390"/>
    </source>
</evidence>
<proteinExistence type="predicted"/>
<sequence>MYVQRPIGYDNAYEAKLRGRDSAQRNEPSKDTRDMHDAMAEVDRKQLIDDIHHSEVFSGVCHV</sequence>